<reference evidence="2 3" key="2">
    <citation type="journal article" date="2018" name="Plant J.">
        <title>The Physcomitrella patens chromosome-scale assembly reveals moss genome structure and evolution.</title>
        <authorList>
            <person name="Lang D."/>
            <person name="Ullrich K.K."/>
            <person name="Murat F."/>
            <person name="Fuchs J."/>
            <person name="Jenkins J."/>
            <person name="Haas F.B."/>
            <person name="Piednoel M."/>
            <person name="Gundlach H."/>
            <person name="Van Bel M."/>
            <person name="Meyberg R."/>
            <person name="Vives C."/>
            <person name="Morata J."/>
            <person name="Symeonidi A."/>
            <person name="Hiss M."/>
            <person name="Muchero W."/>
            <person name="Kamisugi Y."/>
            <person name="Saleh O."/>
            <person name="Blanc G."/>
            <person name="Decker E.L."/>
            <person name="van Gessel N."/>
            <person name="Grimwood J."/>
            <person name="Hayes R.D."/>
            <person name="Graham S.W."/>
            <person name="Gunter L.E."/>
            <person name="McDaniel S.F."/>
            <person name="Hoernstein S.N.W."/>
            <person name="Larsson A."/>
            <person name="Li F.W."/>
            <person name="Perroud P.F."/>
            <person name="Phillips J."/>
            <person name="Ranjan P."/>
            <person name="Rokshar D.S."/>
            <person name="Rothfels C.J."/>
            <person name="Schneider L."/>
            <person name="Shu S."/>
            <person name="Stevenson D.W."/>
            <person name="Thummler F."/>
            <person name="Tillich M."/>
            <person name="Villarreal Aguilar J.C."/>
            <person name="Widiez T."/>
            <person name="Wong G.K."/>
            <person name="Wymore A."/>
            <person name="Zhang Y."/>
            <person name="Zimmer A.D."/>
            <person name="Quatrano R.S."/>
            <person name="Mayer K.F.X."/>
            <person name="Goodstein D."/>
            <person name="Casacuberta J.M."/>
            <person name="Vandepoele K."/>
            <person name="Reski R."/>
            <person name="Cuming A.C."/>
            <person name="Tuskan G.A."/>
            <person name="Maumus F."/>
            <person name="Salse J."/>
            <person name="Schmutz J."/>
            <person name="Rensing S.A."/>
        </authorList>
    </citation>
    <scope>NUCLEOTIDE SEQUENCE [LARGE SCALE GENOMIC DNA]</scope>
    <source>
        <strain evidence="2 3">cv. Gransden 2004</strain>
    </source>
</reference>
<proteinExistence type="predicted"/>
<dbReference type="RefSeq" id="XP_073387609.1">
    <property type="nucleotide sequence ID" value="XM_073531508.1"/>
</dbReference>
<feature type="compositionally biased region" description="Basic residues" evidence="1">
    <location>
        <begin position="561"/>
        <end position="571"/>
    </location>
</feature>
<evidence type="ECO:0000313" key="2">
    <source>
        <dbReference type="EnsemblPlants" id="Pp3c26_13310V3.5"/>
    </source>
</evidence>
<dbReference type="OrthoDB" id="1901144at2759"/>
<evidence type="ECO:0000256" key="1">
    <source>
        <dbReference type="SAM" id="MobiDB-lite"/>
    </source>
</evidence>
<accession>A0A7I4CS95</accession>
<organism evidence="2 3">
    <name type="scientific">Physcomitrium patens</name>
    <name type="common">Spreading-leaved earth moss</name>
    <name type="synonym">Physcomitrella patens</name>
    <dbReference type="NCBI Taxonomy" id="3218"/>
    <lineage>
        <taxon>Eukaryota</taxon>
        <taxon>Viridiplantae</taxon>
        <taxon>Streptophyta</taxon>
        <taxon>Embryophyta</taxon>
        <taxon>Bryophyta</taxon>
        <taxon>Bryophytina</taxon>
        <taxon>Bryopsida</taxon>
        <taxon>Funariidae</taxon>
        <taxon>Funariales</taxon>
        <taxon>Funariaceae</taxon>
        <taxon>Physcomitrium</taxon>
    </lineage>
</organism>
<dbReference type="Gene3D" id="3.80.10.10">
    <property type="entry name" value="Ribonuclease Inhibitor"/>
    <property type="match status" value="2"/>
</dbReference>
<dbReference type="GeneID" id="112277725"/>
<dbReference type="EMBL" id="ABEU02000026">
    <property type="status" value="NOT_ANNOTATED_CDS"/>
    <property type="molecule type" value="Genomic_DNA"/>
</dbReference>
<feature type="region of interest" description="Disordered" evidence="1">
    <location>
        <begin position="561"/>
        <end position="582"/>
    </location>
</feature>
<dbReference type="Pfam" id="PF13516">
    <property type="entry name" value="LRR_6"/>
    <property type="match status" value="2"/>
</dbReference>
<protein>
    <submittedName>
        <fullName evidence="2">Uncharacterized protein</fullName>
    </submittedName>
</protein>
<reference evidence="2" key="3">
    <citation type="submission" date="2020-12" db="UniProtKB">
        <authorList>
            <consortium name="EnsemblPlants"/>
        </authorList>
    </citation>
    <scope>IDENTIFICATION</scope>
</reference>
<feature type="region of interest" description="Disordered" evidence="1">
    <location>
        <begin position="454"/>
        <end position="501"/>
    </location>
</feature>
<dbReference type="InterPro" id="IPR032675">
    <property type="entry name" value="LRR_dom_sf"/>
</dbReference>
<gene>
    <name evidence="2" type="primary">LOC112277725</name>
</gene>
<dbReference type="RefSeq" id="XP_073387608.1">
    <property type="nucleotide sequence ID" value="XM_073531507.1"/>
</dbReference>
<dbReference type="InParanoid" id="A0A7I4CS95"/>
<dbReference type="Proteomes" id="UP000006727">
    <property type="component" value="Chromosome 26"/>
</dbReference>
<dbReference type="Gramene" id="Pp3c26_13310V3.5">
    <property type="protein sequence ID" value="Pp3c26_13310V3.5"/>
    <property type="gene ID" value="Pp3c26_13310"/>
</dbReference>
<dbReference type="PANTHER" id="PTHR24110">
    <property type="entry name" value="CENTROSOMAL PROTEIN OF 78 KDA"/>
    <property type="match status" value="1"/>
</dbReference>
<dbReference type="AlphaFoldDB" id="A0A7I4CS95"/>
<keyword evidence="3" id="KW-1185">Reference proteome</keyword>
<evidence type="ECO:0000313" key="3">
    <source>
        <dbReference type="Proteomes" id="UP000006727"/>
    </source>
</evidence>
<sequence length="748" mass="82875">MGAQGNSLERNLKDLSVEGLIAVADKVKAPNIIALRLFVAAEDSRDVNDRFTLLDRKTTQACLLFARSLGQAVGGWLQQLELGLRLWNQELKLLAEALCSTKTLRLLSFANSGLGDTRFQILARSLRECVPLNTLNLSGCGLTDMNVPFIVNIVKGMPFSERIKPAEYTPGEMMFEQALECQTKVQKTSTRALKELVLQSTLRQSATRHSTCMPSKEIADAGPQGLRVLDLSYNQFTDDLANKLCPILYGEAPLSALNLQCNKLTREGASMFGAVMKEKKVLLLVDLRDNKLEVPTAALISDDTAVLRDVSVPIFPKEAFSTVKPAVVSEFRDFTVDKHKKNFLAKPKTHVIRKQISGSTIHKSMAAGDSSNQRPMCRSPGVHVAINKLPLRTKSIPERFHRRLVSTPMTNRQCLYSMNNLTMLSVNFESERSSQIVSDSRKYLSCKRTCEMGRPTTAPSTLRPETAPDQSRVLGANPTRRTSKGKAYFKGSGSAPVSARNKSYKSASEDIAPWEQLSSRDTYMSGSTTSQKPFPATLKKNIESRMSGLSVLRNETCFHSGKKLKMRKKGKQIPQNPSSRQITHHTVDPLVPLLGNKSLQTCPDKQKRRAKMKPNAVKRLELQFLNGKGCKAGDNQEMPPIITPLDLKRTLPSSTVTSKEDSQWNSFMSEMTMTLLNLKGRFDHLFGSSEPEIADGQELLTNRLHHSGRCCVTGTGLHKPSPLASPSTQCNCKIPNRMSHPYILGTSR</sequence>
<dbReference type="PANTHER" id="PTHR24110:SF3">
    <property type="entry name" value="CENTROSOMAL PROTEIN OF 78 KDA"/>
    <property type="match status" value="1"/>
</dbReference>
<dbReference type="InterPro" id="IPR001611">
    <property type="entry name" value="Leu-rich_rpt"/>
</dbReference>
<name>A0A7I4CS95_PHYPA</name>
<reference evidence="2 3" key="1">
    <citation type="journal article" date="2008" name="Science">
        <title>The Physcomitrella genome reveals evolutionary insights into the conquest of land by plants.</title>
        <authorList>
            <person name="Rensing S."/>
            <person name="Lang D."/>
            <person name="Zimmer A."/>
            <person name="Terry A."/>
            <person name="Salamov A."/>
            <person name="Shapiro H."/>
            <person name="Nishiyama T."/>
            <person name="Perroud P.-F."/>
            <person name="Lindquist E."/>
            <person name="Kamisugi Y."/>
            <person name="Tanahashi T."/>
            <person name="Sakakibara K."/>
            <person name="Fujita T."/>
            <person name="Oishi K."/>
            <person name="Shin-I T."/>
            <person name="Kuroki Y."/>
            <person name="Toyoda A."/>
            <person name="Suzuki Y."/>
            <person name="Hashimoto A."/>
            <person name="Yamaguchi K."/>
            <person name="Sugano A."/>
            <person name="Kohara Y."/>
            <person name="Fujiyama A."/>
            <person name="Anterola A."/>
            <person name="Aoki S."/>
            <person name="Ashton N."/>
            <person name="Barbazuk W.B."/>
            <person name="Barker E."/>
            <person name="Bennetzen J."/>
            <person name="Bezanilla M."/>
            <person name="Blankenship R."/>
            <person name="Cho S.H."/>
            <person name="Dutcher S."/>
            <person name="Estelle M."/>
            <person name="Fawcett J.A."/>
            <person name="Gundlach H."/>
            <person name="Hanada K."/>
            <person name="Heyl A."/>
            <person name="Hicks K.A."/>
            <person name="Hugh J."/>
            <person name="Lohr M."/>
            <person name="Mayer K."/>
            <person name="Melkozernov A."/>
            <person name="Murata T."/>
            <person name="Nelson D."/>
            <person name="Pils B."/>
            <person name="Prigge M."/>
            <person name="Reiss B."/>
            <person name="Renner T."/>
            <person name="Rombauts S."/>
            <person name="Rushton P."/>
            <person name="Sanderfoot A."/>
            <person name="Schween G."/>
            <person name="Shiu S.-H."/>
            <person name="Stueber K."/>
            <person name="Theodoulou F.L."/>
            <person name="Tu H."/>
            <person name="Van de Peer Y."/>
            <person name="Verrier P.J."/>
            <person name="Waters E."/>
            <person name="Wood A."/>
            <person name="Yang L."/>
            <person name="Cove D."/>
            <person name="Cuming A."/>
            <person name="Hasebe M."/>
            <person name="Lucas S."/>
            <person name="Mishler D.B."/>
            <person name="Reski R."/>
            <person name="Grigoriev I."/>
            <person name="Quatrano R.S."/>
            <person name="Boore J.L."/>
        </authorList>
    </citation>
    <scope>NUCLEOTIDE SEQUENCE [LARGE SCALE GENOMIC DNA]</scope>
    <source>
        <strain evidence="2 3">cv. Gransden 2004</strain>
    </source>
</reference>
<dbReference type="SUPFAM" id="SSF52047">
    <property type="entry name" value="RNI-like"/>
    <property type="match status" value="1"/>
</dbReference>
<dbReference type="RefSeq" id="XP_073387607.1">
    <property type="nucleotide sequence ID" value="XM_073531506.1"/>
</dbReference>
<dbReference type="EnsemblPlants" id="Pp3c26_13310V3.5">
    <property type="protein sequence ID" value="Pp3c26_13310V3.5"/>
    <property type="gene ID" value="Pp3c26_13310"/>
</dbReference>